<proteinExistence type="predicted"/>
<feature type="region of interest" description="Disordered" evidence="6">
    <location>
        <begin position="95"/>
        <end position="135"/>
    </location>
</feature>
<dbReference type="Gene3D" id="4.10.240.10">
    <property type="entry name" value="Zn(2)-C6 fungal-type DNA-binding domain"/>
    <property type="match status" value="1"/>
</dbReference>
<name>A0ABR3VUL9_9PEZI</name>
<dbReference type="Pfam" id="PF00172">
    <property type="entry name" value="Zn_clus"/>
    <property type="match status" value="1"/>
</dbReference>
<dbReference type="EMBL" id="JAZHXJ010001130">
    <property type="protein sequence ID" value="KAL1845343.1"/>
    <property type="molecule type" value="Genomic_DNA"/>
</dbReference>
<comment type="subcellular location">
    <subcellularLocation>
        <location evidence="1">Nucleus</location>
    </subcellularLocation>
</comment>
<dbReference type="InterPro" id="IPR036864">
    <property type="entry name" value="Zn2-C6_fun-type_DNA-bd_sf"/>
</dbReference>
<evidence type="ECO:0000259" key="7">
    <source>
        <dbReference type="PROSITE" id="PS50048"/>
    </source>
</evidence>
<feature type="domain" description="Zn(2)-C6 fungal-type" evidence="7">
    <location>
        <begin position="140"/>
        <end position="169"/>
    </location>
</feature>
<dbReference type="PROSITE" id="PS00463">
    <property type="entry name" value="ZN2_CY6_FUNGAL_1"/>
    <property type="match status" value="1"/>
</dbReference>
<keyword evidence="3" id="KW-0805">Transcription regulation</keyword>
<dbReference type="SUPFAM" id="SSF57701">
    <property type="entry name" value="Zn2/Cys6 DNA-binding domain"/>
    <property type="match status" value="1"/>
</dbReference>
<evidence type="ECO:0000313" key="8">
    <source>
        <dbReference type="EMBL" id="KAL1845343.1"/>
    </source>
</evidence>
<organism evidence="8 9">
    <name type="scientific">Phialemonium thermophilum</name>
    <dbReference type="NCBI Taxonomy" id="223376"/>
    <lineage>
        <taxon>Eukaryota</taxon>
        <taxon>Fungi</taxon>
        <taxon>Dikarya</taxon>
        <taxon>Ascomycota</taxon>
        <taxon>Pezizomycotina</taxon>
        <taxon>Sordariomycetes</taxon>
        <taxon>Sordariomycetidae</taxon>
        <taxon>Cephalothecales</taxon>
        <taxon>Cephalothecaceae</taxon>
        <taxon>Phialemonium</taxon>
    </lineage>
</organism>
<sequence>MEEIHDPVGNIDPLEPAYHLPQTGRSVFVARVARVVSGESNQVLPFGDSCHTRSAQPRSQKTLEIVAIDAIECLAYTPRCTLGDAQHNMYTREKTNGAANGAGEHDDVSGAEDDDFQEQTDLQDQDTSRKKSVAKDEGPACQSCRRKKAKCTRRQPCSQCVRYNVECVYDDKRTKPGMRTGAIETLSQRVGE</sequence>
<dbReference type="PROSITE" id="PS50048">
    <property type="entry name" value="ZN2_CY6_FUNGAL_2"/>
    <property type="match status" value="1"/>
</dbReference>
<dbReference type="InterPro" id="IPR050815">
    <property type="entry name" value="TF_fung"/>
</dbReference>
<keyword evidence="5" id="KW-0539">Nucleus</keyword>
<evidence type="ECO:0000256" key="1">
    <source>
        <dbReference type="ARBA" id="ARBA00004123"/>
    </source>
</evidence>
<accession>A0ABR3VUL9</accession>
<evidence type="ECO:0000256" key="3">
    <source>
        <dbReference type="ARBA" id="ARBA00023015"/>
    </source>
</evidence>
<gene>
    <name evidence="8" type="ORF">VTK73DRAFT_651</name>
</gene>
<protein>
    <recommendedName>
        <fullName evidence="7">Zn(2)-C6 fungal-type domain-containing protein</fullName>
    </recommendedName>
</protein>
<dbReference type="InterPro" id="IPR001138">
    <property type="entry name" value="Zn2Cys6_DnaBD"/>
</dbReference>
<keyword evidence="9" id="KW-1185">Reference proteome</keyword>
<dbReference type="PANTHER" id="PTHR47338:SF23">
    <property type="entry name" value="ZN(II)2CYS6 TRANSCRIPTION FACTOR (EUROFUNG)"/>
    <property type="match status" value="1"/>
</dbReference>
<dbReference type="Proteomes" id="UP001586593">
    <property type="component" value="Unassembled WGS sequence"/>
</dbReference>
<dbReference type="CDD" id="cd00067">
    <property type="entry name" value="GAL4"/>
    <property type="match status" value="1"/>
</dbReference>
<evidence type="ECO:0000256" key="5">
    <source>
        <dbReference type="ARBA" id="ARBA00023242"/>
    </source>
</evidence>
<dbReference type="SMART" id="SM00066">
    <property type="entry name" value="GAL4"/>
    <property type="match status" value="1"/>
</dbReference>
<reference evidence="8 9" key="1">
    <citation type="journal article" date="2024" name="Commun. Biol.">
        <title>Comparative genomic analysis of thermophilic fungi reveals convergent evolutionary adaptations and gene losses.</title>
        <authorList>
            <person name="Steindorff A.S."/>
            <person name="Aguilar-Pontes M.V."/>
            <person name="Robinson A.J."/>
            <person name="Andreopoulos B."/>
            <person name="LaButti K."/>
            <person name="Kuo A."/>
            <person name="Mondo S."/>
            <person name="Riley R."/>
            <person name="Otillar R."/>
            <person name="Haridas S."/>
            <person name="Lipzen A."/>
            <person name="Grimwood J."/>
            <person name="Schmutz J."/>
            <person name="Clum A."/>
            <person name="Reid I.D."/>
            <person name="Moisan M.C."/>
            <person name="Butler G."/>
            <person name="Nguyen T.T.M."/>
            <person name="Dewar K."/>
            <person name="Conant G."/>
            <person name="Drula E."/>
            <person name="Henrissat B."/>
            <person name="Hansel C."/>
            <person name="Singer S."/>
            <person name="Hutchinson M.I."/>
            <person name="de Vries R.P."/>
            <person name="Natvig D.O."/>
            <person name="Powell A.J."/>
            <person name="Tsang A."/>
            <person name="Grigoriev I.V."/>
        </authorList>
    </citation>
    <scope>NUCLEOTIDE SEQUENCE [LARGE SCALE GENOMIC DNA]</scope>
    <source>
        <strain evidence="8 9">ATCC 24622</strain>
    </source>
</reference>
<feature type="compositionally biased region" description="Basic and acidic residues" evidence="6">
    <location>
        <begin position="126"/>
        <end position="135"/>
    </location>
</feature>
<evidence type="ECO:0000256" key="4">
    <source>
        <dbReference type="ARBA" id="ARBA00023163"/>
    </source>
</evidence>
<keyword evidence="2" id="KW-0479">Metal-binding</keyword>
<evidence type="ECO:0000256" key="6">
    <source>
        <dbReference type="SAM" id="MobiDB-lite"/>
    </source>
</evidence>
<evidence type="ECO:0000313" key="9">
    <source>
        <dbReference type="Proteomes" id="UP001586593"/>
    </source>
</evidence>
<dbReference type="PANTHER" id="PTHR47338">
    <property type="entry name" value="ZN(II)2CYS6 TRANSCRIPTION FACTOR (EUROFUNG)-RELATED"/>
    <property type="match status" value="1"/>
</dbReference>
<comment type="caution">
    <text evidence="8">The sequence shown here is derived from an EMBL/GenBank/DDBJ whole genome shotgun (WGS) entry which is preliminary data.</text>
</comment>
<evidence type="ECO:0000256" key="2">
    <source>
        <dbReference type="ARBA" id="ARBA00022723"/>
    </source>
</evidence>
<keyword evidence="4" id="KW-0804">Transcription</keyword>
<feature type="compositionally biased region" description="Acidic residues" evidence="6">
    <location>
        <begin position="109"/>
        <end position="124"/>
    </location>
</feature>